<dbReference type="OrthoDB" id="6606299at2759"/>
<organism evidence="4 5">
    <name type="scientific">Magallana gigas</name>
    <name type="common">Pacific oyster</name>
    <name type="synonym">Crassostrea gigas</name>
    <dbReference type="NCBI Taxonomy" id="29159"/>
    <lineage>
        <taxon>Eukaryota</taxon>
        <taxon>Metazoa</taxon>
        <taxon>Spiralia</taxon>
        <taxon>Lophotrochozoa</taxon>
        <taxon>Mollusca</taxon>
        <taxon>Bivalvia</taxon>
        <taxon>Autobranchia</taxon>
        <taxon>Pteriomorphia</taxon>
        <taxon>Ostreida</taxon>
        <taxon>Ostreoidea</taxon>
        <taxon>Ostreidae</taxon>
        <taxon>Magallana</taxon>
    </lineage>
</organism>
<dbReference type="CDD" id="cd14706">
    <property type="entry name" value="bZIP_CREBZF"/>
    <property type="match status" value="1"/>
</dbReference>
<reference evidence="4" key="1">
    <citation type="submission" date="2022-08" db="UniProtKB">
        <authorList>
            <consortium name="EnsemblMetazoa"/>
        </authorList>
    </citation>
    <scope>IDENTIFICATION</scope>
    <source>
        <strain evidence="4">05x7-T-G4-1.051#20</strain>
    </source>
</reference>
<feature type="region of interest" description="Disordered" evidence="2">
    <location>
        <begin position="142"/>
        <end position="172"/>
    </location>
</feature>
<evidence type="ECO:0000259" key="3">
    <source>
        <dbReference type="PROSITE" id="PS50217"/>
    </source>
</evidence>
<accession>A0A8W8JR74</accession>
<name>A0A8W8JR74_MAGGI</name>
<dbReference type="GeneID" id="105340538"/>
<evidence type="ECO:0000313" key="4">
    <source>
        <dbReference type="EnsemblMetazoa" id="G20574.11:cds"/>
    </source>
</evidence>
<protein>
    <recommendedName>
        <fullName evidence="3">BZIP domain-containing protein</fullName>
    </recommendedName>
</protein>
<dbReference type="InterPro" id="IPR046347">
    <property type="entry name" value="bZIP_sf"/>
</dbReference>
<dbReference type="InterPro" id="IPR004827">
    <property type="entry name" value="bZIP"/>
</dbReference>
<keyword evidence="5" id="KW-1185">Reference proteome</keyword>
<dbReference type="PROSITE" id="PS50217">
    <property type="entry name" value="BZIP"/>
    <property type="match status" value="1"/>
</dbReference>
<dbReference type="EnsemblMetazoa" id="G20574.4">
    <property type="protein sequence ID" value="G20574.4:cds"/>
    <property type="gene ID" value="G20574"/>
</dbReference>
<dbReference type="RefSeq" id="XP_034339235.1">
    <property type="nucleotide sequence ID" value="XM_034483344.2"/>
</dbReference>
<dbReference type="EnsemblMetazoa" id="G20574.3">
    <property type="protein sequence ID" value="G20574.3:cds"/>
    <property type="gene ID" value="G20574"/>
</dbReference>
<feature type="region of interest" description="Disordered" evidence="2">
    <location>
        <begin position="36"/>
        <end position="61"/>
    </location>
</feature>
<feature type="compositionally biased region" description="Basic and acidic residues" evidence="2">
    <location>
        <begin position="156"/>
        <end position="166"/>
    </location>
</feature>
<dbReference type="Pfam" id="PF00170">
    <property type="entry name" value="bZIP_1"/>
    <property type="match status" value="1"/>
</dbReference>
<dbReference type="SUPFAM" id="SSF57959">
    <property type="entry name" value="Leucine zipper domain"/>
    <property type="match status" value="1"/>
</dbReference>
<evidence type="ECO:0000313" key="5">
    <source>
        <dbReference type="Proteomes" id="UP000005408"/>
    </source>
</evidence>
<feature type="domain" description="BZIP" evidence="3">
    <location>
        <begin position="203"/>
        <end position="266"/>
    </location>
</feature>
<proteinExistence type="predicted"/>
<dbReference type="EnsemblMetazoa" id="G20574.12">
    <property type="protein sequence ID" value="G20574.12:cds"/>
    <property type="gene ID" value="G20574"/>
</dbReference>
<sequence>MEYNFEESINKFDCLLDNLMESDIIVDDVDLGVKDETELSPSHSTDSGYGEIMTSPSHSVSSTEDAISLSDEQMQLFPDSLDQEITGYLSRDDSNDSVDIVSIAARALNTPPLHDFVECDQTNEQDNALTVGAISHAKISLRKTRRSSKSQNASEFKSKVKHELGKENQSTVSVSSKLPPIKVIKVIKTKDTSSMEETQEQIYEAMEERNRKNAIQAKMNREKKKVYIKSLEDNVEQLKKENKTLKVNNEKLQKSYETMEEELEYLRSVLANQSALSSLLKNIPQVKNVQLSSTFSRKRKSIESDHDYPLPKKSADLAGVCLHVHQDKVSLEFCAKCSSAASVIGVVQ</sequence>
<dbReference type="Proteomes" id="UP000005408">
    <property type="component" value="Unassembled WGS sequence"/>
</dbReference>
<dbReference type="Gene3D" id="1.20.5.170">
    <property type="match status" value="1"/>
</dbReference>
<keyword evidence="1" id="KW-0175">Coiled coil</keyword>
<evidence type="ECO:0000256" key="1">
    <source>
        <dbReference type="SAM" id="Coils"/>
    </source>
</evidence>
<feature type="coiled-coil region" evidence="1">
    <location>
        <begin position="205"/>
        <end position="269"/>
    </location>
</feature>
<dbReference type="AlphaFoldDB" id="A0A8W8JR74"/>
<evidence type="ECO:0000256" key="2">
    <source>
        <dbReference type="SAM" id="MobiDB-lite"/>
    </source>
</evidence>
<dbReference type="GO" id="GO:0003700">
    <property type="term" value="F:DNA-binding transcription factor activity"/>
    <property type="evidence" value="ECO:0007669"/>
    <property type="project" value="InterPro"/>
</dbReference>
<dbReference type="EnsemblMetazoa" id="G20574.11">
    <property type="protein sequence ID" value="G20574.11:cds"/>
    <property type="gene ID" value="G20574"/>
</dbReference>